<gene>
    <name evidence="2" type="ORF">MBELCI_1364</name>
</gene>
<protein>
    <submittedName>
        <fullName evidence="2">Uncharacterized protein</fullName>
    </submittedName>
</protein>
<evidence type="ECO:0000313" key="3">
    <source>
        <dbReference type="Proteomes" id="UP000016566"/>
    </source>
</evidence>
<dbReference type="EMBL" id="BATB01000012">
    <property type="protein sequence ID" value="GAD55312.1"/>
    <property type="molecule type" value="Genomic_DNA"/>
</dbReference>
<sequence length="352" mass="38698">MPRGPPPVRFRSAAPDRARRRVGRRAFAAAQRAGERVLALGAGKDRLGERPVEIVARGLGGGQKRQRLLGLAPLFLKRQRHRRQLGIRVLEPVAQPLGGGGIGQPLGLERGDLFGVFVPFALERRDRLGGGIGPGLQIGDQRLQRLASRCRQPRRLGLRVDFVARGSQREVRRVARALGLARAVAGGVQVLFEPGDPVARLGAIGQKCRDPRLEIGDLRPCAFERLVLRRALGRERRDPVELRLGLRARLRQLVAEPADLGVTLGGARPFETERRAEPLDLLAQGVEFALLSGDGVAQHELHHRENRQHEHQHQKQAGHRIDEARPDRRLEAVGAATLEAHGSKIRMAARGA</sequence>
<name>U2Z2P1_9RHOB</name>
<evidence type="ECO:0000313" key="2">
    <source>
        <dbReference type="EMBL" id="GAD55312.1"/>
    </source>
</evidence>
<keyword evidence="3" id="KW-1185">Reference proteome</keyword>
<organism evidence="2 3">
    <name type="scientific">Limimaricola cinnabarinus LL-001</name>
    <dbReference type="NCBI Taxonomy" id="1337093"/>
    <lineage>
        <taxon>Bacteria</taxon>
        <taxon>Pseudomonadati</taxon>
        <taxon>Pseudomonadota</taxon>
        <taxon>Alphaproteobacteria</taxon>
        <taxon>Rhodobacterales</taxon>
        <taxon>Paracoccaceae</taxon>
        <taxon>Limimaricola</taxon>
    </lineage>
</organism>
<evidence type="ECO:0000256" key="1">
    <source>
        <dbReference type="SAM" id="MobiDB-lite"/>
    </source>
</evidence>
<dbReference type="Proteomes" id="UP000016566">
    <property type="component" value="Unassembled WGS sequence"/>
</dbReference>
<feature type="region of interest" description="Disordered" evidence="1">
    <location>
        <begin position="303"/>
        <end position="326"/>
    </location>
</feature>
<accession>U2Z2P1</accession>
<dbReference type="AlphaFoldDB" id="U2Z2P1"/>
<proteinExistence type="predicted"/>
<reference evidence="2" key="1">
    <citation type="journal article" date="2013" name="Genome Announc.">
        <title>Draft Genome Sequence of Loktanella cinnabarina LL-001T, Isolated from Deep-Sea Floor Sediment.</title>
        <authorList>
            <person name="Nishi S."/>
            <person name="Tsubouchi T."/>
            <person name="Takaki Y."/>
            <person name="Koyanagi R."/>
            <person name="Satoh N."/>
            <person name="Maruyama T."/>
            <person name="Hatada Y."/>
        </authorList>
    </citation>
    <scope>NUCLEOTIDE SEQUENCE [LARGE SCALE GENOMIC DNA]</scope>
    <source>
        <strain evidence="2">LL-001</strain>
    </source>
</reference>
<comment type="caution">
    <text evidence="2">The sequence shown here is derived from an EMBL/GenBank/DDBJ whole genome shotgun (WGS) entry which is preliminary data.</text>
</comment>